<proteinExistence type="predicted"/>
<dbReference type="GO" id="GO:0019159">
    <property type="term" value="F:nicotinamide-nucleotide amidase activity"/>
    <property type="evidence" value="ECO:0007669"/>
    <property type="project" value="UniProtKB-EC"/>
</dbReference>
<dbReference type="AlphaFoldDB" id="A0A7Y9UVK1"/>
<dbReference type="InterPro" id="IPR036653">
    <property type="entry name" value="CinA-like_C"/>
</dbReference>
<evidence type="ECO:0000313" key="3">
    <source>
        <dbReference type="Proteomes" id="UP000540656"/>
    </source>
</evidence>
<organism evidence="2 3">
    <name type="scientific">Nocardioides daedukensis</name>
    <dbReference type="NCBI Taxonomy" id="634462"/>
    <lineage>
        <taxon>Bacteria</taxon>
        <taxon>Bacillati</taxon>
        <taxon>Actinomycetota</taxon>
        <taxon>Actinomycetes</taxon>
        <taxon>Propionibacteriales</taxon>
        <taxon>Nocardioidaceae</taxon>
        <taxon>Nocardioides</taxon>
    </lineage>
</organism>
<dbReference type="EMBL" id="JACCAA010000001">
    <property type="protein sequence ID" value="NYG57615.1"/>
    <property type="molecule type" value="Genomic_DNA"/>
</dbReference>
<dbReference type="RefSeq" id="WP_179500863.1">
    <property type="nucleotide sequence ID" value="NZ_JACCAA010000001.1"/>
</dbReference>
<dbReference type="NCBIfam" id="TIGR00199">
    <property type="entry name" value="PncC_domain"/>
    <property type="match status" value="1"/>
</dbReference>
<protein>
    <submittedName>
        <fullName evidence="2">Nicotinamide-nucleotide amidase</fullName>
        <ecNumber evidence="2">3.5.1.42</ecNumber>
    </submittedName>
</protein>
<feature type="domain" description="CinA C-terminal" evidence="1">
    <location>
        <begin position="5"/>
        <end position="155"/>
    </location>
</feature>
<name>A0A7Y9UVK1_9ACTN</name>
<reference evidence="2 3" key="1">
    <citation type="submission" date="2020-07" db="EMBL/GenBank/DDBJ databases">
        <title>Sequencing the genomes of 1000 actinobacteria strains.</title>
        <authorList>
            <person name="Klenk H.-P."/>
        </authorList>
    </citation>
    <scope>NUCLEOTIDE SEQUENCE [LARGE SCALE GENOMIC DNA]</scope>
    <source>
        <strain evidence="2 3">DSM 23819</strain>
    </source>
</reference>
<dbReference type="EC" id="3.5.1.42" evidence="2"/>
<keyword evidence="3" id="KW-1185">Reference proteome</keyword>
<comment type="caution">
    <text evidence="2">The sequence shown here is derived from an EMBL/GenBank/DDBJ whole genome shotgun (WGS) entry which is preliminary data.</text>
</comment>
<keyword evidence="2" id="KW-0378">Hydrolase</keyword>
<dbReference type="SUPFAM" id="SSF142433">
    <property type="entry name" value="CinA-like"/>
    <property type="match status" value="1"/>
</dbReference>
<sequence>MAPDRLDEDLANELLAKGLTVATAESCTAGLVAARLADRPGSSAYLVGGFVTYSNAAKISQLGVDADVLAEHGAVSEPVALAMARGARHRLETSFGISTTGVAGPGGGTPEKPVGLVHVAVSGPGGDAHLRLMLPGDRRRVRSDTVTELLRLLLDQARALP</sequence>
<dbReference type="InterPro" id="IPR008136">
    <property type="entry name" value="CinA_C"/>
</dbReference>
<dbReference type="Gene3D" id="3.90.950.20">
    <property type="entry name" value="CinA-like"/>
    <property type="match status" value="1"/>
</dbReference>
<dbReference type="Proteomes" id="UP000540656">
    <property type="component" value="Unassembled WGS sequence"/>
</dbReference>
<accession>A0A7Y9UVK1</accession>
<evidence type="ECO:0000313" key="2">
    <source>
        <dbReference type="EMBL" id="NYG57615.1"/>
    </source>
</evidence>
<dbReference type="Pfam" id="PF02464">
    <property type="entry name" value="CinA"/>
    <property type="match status" value="1"/>
</dbReference>
<evidence type="ECO:0000259" key="1">
    <source>
        <dbReference type="Pfam" id="PF02464"/>
    </source>
</evidence>
<gene>
    <name evidence="2" type="ORF">BJ980_000538</name>
</gene>